<reference evidence="2 3" key="1">
    <citation type="submission" date="2018-12" db="EMBL/GenBank/DDBJ databases">
        <title>Draft genome sequence of Xylaria grammica IHI A82.</title>
        <authorList>
            <person name="Buettner E."/>
            <person name="Kellner H."/>
        </authorList>
    </citation>
    <scope>NUCLEOTIDE SEQUENCE [LARGE SCALE GENOMIC DNA]</scope>
    <source>
        <strain evidence="2 3">IHI A82</strain>
    </source>
</reference>
<name>A0A439CTY0_9PEZI</name>
<evidence type="ECO:0000313" key="3">
    <source>
        <dbReference type="Proteomes" id="UP000286045"/>
    </source>
</evidence>
<keyword evidence="1" id="KW-1133">Transmembrane helix</keyword>
<dbReference type="InterPro" id="IPR038921">
    <property type="entry name" value="YOR389W-like"/>
</dbReference>
<accession>A0A439CTY0</accession>
<feature type="transmembrane region" description="Helical" evidence="1">
    <location>
        <begin position="20"/>
        <end position="38"/>
    </location>
</feature>
<organism evidence="2 3">
    <name type="scientific">Xylaria grammica</name>
    <dbReference type="NCBI Taxonomy" id="363999"/>
    <lineage>
        <taxon>Eukaryota</taxon>
        <taxon>Fungi</taxon>
        <taxon>Dikarya</taxon>
        <taxon>Ascomycota</taxon>
        <taxon>Pezizomycotina</taxon>
        <taxon>Sordariomycetes</taxon>
        <taxon>Xylariomycetidae</taxon>
        <taxon>Xylariales</taxon>
        <taxon>Xylariaceae</taxon>
        <taxon>Xylaria</taxon>
    </lineage>
</organism>
<evidence type="ECO:0000313" key="2">
    <source>
        <dbReference type="EMBL" id="RWA05638.1"/>
    </source>
</evidence>
<dbReference type="AlphaFoldDB" id="A0A439CTY0"/>
<keyword evidence="1" id="KW-0812">Transmembrane</keyword>
<keyword evidence="3" id="KW-1185">Reference proteome</keyword>
<dbReference type="STRING" id="363999.A0A439CTY0"/>
<comment type="caution">
    <text evidence="2">The sequence shown here is derived from an EMBL/GenBank/DDBJ whole genome shotgun (WGS) entry which is preliminary data.</text>
</comment>
<protein>
    <submittedName>
        <fullName evidence="2">Uncharacterized protein</fullName>
    </submittedName>
</protein>
<proteinExistence type="predicted"/>
<evidence type="ECO:0000256" key="1">
    <source>
        <dbReference type="SAM" id="Phobius"/>
    </source>
</evidence>
<sequence length="183" mass="19614">MAPPPLTSTRKQRTSNTNLFLPICIALFIIIVAALLRYDFVSPSFPAAFGLHLPSPAVYSTLNSHHDTAPLVFDSLHGLLKQWPNSYAPNGHSIVVGTVLPHTQLFHGKHGPGLPDKLHFFAFDAEMSLGNFGATASSVIHTLASTRPLRILYFDGQSATLTETGTLDSQMAILGGEVPSSPA</sequence>
<gene>
    <name evidence="2" type="ORF">EKO27_g9465</name>
</gene>
<dbReference type="EMBL" id="RYZI01000417">
    <property type="protein sequence ID" value="RWA05638.1"/>
    <property type="molecule type" value="Genomic_DNA"/>
</dbReference>
<dbReference type="PANTHER" id="PTHR35204">
    <property type="entry name" value="YALI0A21131P"/>
    <property type="match status" value="1"/>
</dbReference>
<keyword evidence="1" id="KW-0472">Membrane</keyword>
<dbReference type="PANTHER" id="PTHR35204:SF1">
    <property type="entry name" value="ENTEROTOXIN"/>
    <property type="match status" value="1"/>
</dbReference>
<dbReference type="Proteomes" id="UP000286045">
    <property type="component" value="Unassembled WGS sequence"/>
</dbReference>